<dbReference type="EMBL" id="AAMIYH010000015">
    <property type="protein sequence ID" value="EDH8303000.1"/>
    <property type="molecule type" value="Genomic_DNA"/>
</dbReference>
<accession>A0A635R861</accession>
<evidence type="ECO:0000313" key="1">
    <source>
        <dbReference type="EMBL" id="EDH8303000.1"/>
    </source>
</evidence>
<name>A0A635R861_SALET</name>
<dbReference type="AlphaFoldDB" id="A0A635R861"/>
<comment type="caution">
    <text evidence="1">The sequence shown here is derived from an EMBL/GenBank/DDBJ whole genome shotgun (WGS) entry which is preliminary data.</text>
</comment>
<organism evidence="1">
    <name type="scientific">Salmonella enterica subsp. enterica serovar Chester</name>
    <dbReference type="NCBI Taxonomy" id="149386"/>
    <lineage>
        <taxon>Bacteria</taxon>
        <taxon>Pseudomonadati</taxon>
        <taxon>Pseudomonadota</taxon>
        <taxon>Gammaproteobacteria</taxon>
        <taxon>Enterobacterales</taxon>
        <taxon>Enterobacteriaceae</taxon>
        <taxon>Salmonella</taxon>
    </lineage>
</organism>
<protein>
    <submittedName>
        <fullName evidence="1">Uncharacterized protein</fullName>
    </submittedName>
</protein>
<sequence>MGTEFVTLEKLFLGSVAKRKIASFTWSRTPVKYAFLRRLHYEKSIKLVLVVLFENKRGLLINNHRFAAEIWATTSGGEEASVGFANDEVIFEGIPYLL</sequence>
<proteinExistence type="predicted"/>
<gene>
    <name evidence="1" type="ORF">CB695_16135</name>
</gene>
<reference evidence="1" key="1">
    <citation type="submission" date="2018-07" db="EMBL/GenBank/DDBJ databases">
        <authorList>
            <person name="Ashton P.M."/>
            <person name="Dallman T."/>
            <person name="Nair S."/>
            <person name="De Pinna E."/>
            <person name="Peters T."/>
            <person name="Grant K."/>
        </authorList>
    </citation>
    <scope>NUCLEOTIDE SEQUENCE</scope>
    <source>
        <strain evidence="1">368335</strain>
    </source>
</reference>